<dbReference type="InterPro" id="IPR010119">
    <property type="entry name" value="Gluconeogen_factor"/>
</dbReference>
<dbReference type="AlphaFoldDB" id="A0A382C4Q9"/>
<evidence type="ECO:0000313" key="2">
    <source>
        <dbReference type="EMBL" id="SVB21068.1"/>
    </source>
</evidence>
<organism evidence="2">
    <name type="scientific">marine metagenome</name>
    <dbReference type="NCBI Taxonomy" id="408172"/>
    <lineage>
        <taxon>unclassified sequences</taxon>
        <taxon>metagenomes</taxon>
        <taxon>ecological metagenomes</taxon>
    </lineage>
</organism>
<dbReference type="InterPro" id="IPR038136">
    <property type="entry name" value="CofD-like_dom_sf"/>
</dbReference>
<keyword evidence="1" id="KW-0963">Cytoplasm</keyword>
<accession>A0A382C4Q9</accession>
<dbReference type="InterPro" id="IPR002882">
    <property type="entry name" value="CofD"/>
</dbReference>
<evidence type="ECO:0008006" key="3">
    <source>
        <dbReference type="Google" id="ProtNLM"/>
    </source>
</evidence>
<reference evidence="2" key="1">
    <citation type="submission" date="2018-05" db="EMBL/GenBank/DDBJ databases">
        <authorList>
            <person name="Lanie J.A."/>
            <person name="Ng W.-L."/>
            <person name="Kazmierczak K.M."/>
            <person name="Andrzejewski T.M."/>
            <person name="Davidsen T.M."/>
            <person name="Wayne K.J."/>
            <person name="Tettelin H."/>
            <person name="Glass J.I."/>
            <person name="Rusch D."/>
            <person name="Podicherti R."/>
            <person name="Tsui H.-C.T."/>
            <person name="Winkler M.E."/>
        </authorList>
    </citation>
    <scope>NUCLEOTIDE SEQUENCE</scope>
</reference>
<proteinExistence type="predicted"/>
<feature type="non-terminal residue" evidence="2">
    <location>
        <position position="1"/>
    </location>
</feature>
<dbReference type="Gene3D" id="3.40.50.10680">
    <property type="entry name" value="CofD-like domains"/>
    <property type="match status" value="1"/>
</dbReference>
<dbReference type="EMBL" id="UINC01032809">
    <property type="protein sequence ID" value="SVB21068.1"/>
    <property type="molecule type" value="Genomic_DNA"/>
</dbReference>
<gene>
    <name evidence="2" type="ORF">METZ01_LOCUS173922</name>
</gene>
<dbReference type="PANTHER" id="PTHR30135:SF3">
    <property type="entry name" value="GLUCONEOGENESIS FACTOR-RELATED"/>
    <property type="match status" value="1"/>
</dbReference>
<sequence>VVSIADDGGSSGRIRSAIGGPAPGDLRRCFEALGDGSMLTAEMGWRFNGGELEGHALGNLLIAGLIAASDDLVSALDEVCRLVGTVGRILPATSIPVDLVADTGEWEVEGQVAVHRASGVVRLRLDPPGAMAPPETVAAIESADQVVLGPGSFFTSVLAATLSDDVRVALGRRAGPLVLVANLTRDREGPMDLADHVHLLDQHGVLPDVVLMDDGSERTPPTGVEVVRASIAGRGGRAHDPGLLGAALASCHGNM</sequence>
<dbReference type="Pfam" id="PF01933">
    <property type="entry name" value="CofD"/>
    <property type="match status" value="1"/>
</dbReference>
<dbReference type="SUPFAM" id="SSF142338">
    <property type="entry name" value="CofD-like"/>
    <property type="match status" value="1"/>
</dbReference>
<protein>
    <recommendedName>
        <fullName evidence="3">YvcK family protein</fullName>
    </recommendedName>
</protein>
<dbReference type="PANTHER" id="PTHR30135">
    <property type="entry name" value="UNCHARACTERIZED PROTEIN YVCK-RELATED"/>
    <property type="match status" value="1"/>
</dbReference>
<name>A0A382C4Q9_9ZZZZ</name>
<dbReference type="GO" id="GO:0043743">
    <property type="term" value="F:LPPG:FO 2-phospho-L-lactate transferase activity"/>
    <property type="evidence" value="ECO:0007669"/>
    <property type="project" value="InterPro"/>
</dbReference>
<evidence type="ECO:0000256" key="1">
    <source>
        <dbReference type="ARBA" id="ARBA00022490"/>
    </source>
</evidence>